<feature type="chain" id="PRO_5039528228" description="Lipoprotein" evidence="2">
    <location>
        <begin position="22"/>
        <end position="284"/>
    </location>
</feature>
<sequence length="284" mass="29201">MRTTKLLALTLAGVMAASLLTGCPQQQGGPDASPSSSSSSRPHHTDSSDDSSSDDTSSSSSSSEPEIEIPEGGYTIDKTTGTYHVYTAEGLQAWADAAQSTPPGQDCSTNCTLEKDIVLTDEWTPISFYVGTFDGQGHTISGLQVTQSDFATNGMFRMIKEGGCVKNLRLENPMVTGTKSNTSNGAIVGQLGRGGQIIGCTVSDATISGSLAGGIAGSTSGGGGTYDGVAKVDGTWNTAVEAMNKALEGTKCTYRYGITGSTPTLGPDSGAKALARLFNLTWPL</sequence>
<name>A0A9D2MGN8_9FIRM</name>
<dbReference type="Proteomes" id="UP000824211">
    <property type="component" value="Unassembled WGS sequence"/>
</dbReference>
<evidence type="ECO:0000313" key="3">
    <source>
        <dbReference type="EMBL" id="HJB59780.1"/>
    </source>
</evidence>
<organism evidence="3 4">
    <name type="scientific">Candidatus Faecalibacterium faecipullorum</name>
    <dbReference type="NCBI Taxonomy" id="2838578"/>
    <lineage>
        <taxon>Bacteria</taxon>
        <taxon>Bacillati</taxon>
        <taxon>Bacillota</taxon>
        <taxon>Clostridia</taxon>
        <taxon>Eubacteriales</taxon>
        <taxon>Oscillospiraceae</taxon>
        <taxon>Faecalibacterium</taxon>
    </lineage>
</organism>
<reference evidence="3" key="2">
    <citation type="submission" date="2021-04" db="EMBL/GenBank/DDBJ databases">
        <authorList>
            <person name="Gilroy R."/>
        </authorList>
    </citation>
    <scope>NUCLEOTIDE SEQUENCE</scope>
    <source>
        <strain evidence="3">ChiHjej9B8-13557</strain>
    </source>
</reference>
<feature type="region of interest" description="Disordered" evidence="1">
    <location>
        <begin position="21"/>
        <end position="76"/>
    </location>
</feature>
<dbReference type="AlphaFoldDB" id="A0A9D2MGN8"/>
<feature type="compositionally biased region" description="Low complexity" evidence="1">
    <location>
        <begin position="54"/>
        <end position="63"/>
    </location>
</feature>
<dbReference type="PROSITE" id="PS51257">
    <property type="entry name" value="PROKAR_LIPOPROTEIN"/>
    <property type="match status" value="1"/>
</dbReference>
<evidence type="ECO:0008006" key="5">
    <source>
        <dbReference type="Google" id="ProtNLM"/>
    </source>
</evidence>
<accession>A0A9D2MGN8</accession>
<comment type="caution">
    <text evidence="3">The sequence shown here is derived from an EMBL/GenBank/DDBJ whole genome shotgun (WGS) entry which is preliminary data.</text>
</comment>
<gene>
    <name evidence="3" type="ORF">H9771_09045</name>
</gene>
<feature type="signal peptide" evidence="2">
    <location>
        <begin position="1"/>
        <end position="21"/>
    </location>
</feature>
<evidence type="ECO:0000313" key="4">
    <source>
        <dbReference type="Proteomes" id="UP000824211"/>
    </source>
</evidence>
<dbReference type="EMBL" id="DWXX01000169">
    <property type="protein sequence ID" value="HJB59780.1"/>
    <property type="molecule type" value="Genomic_DNA"/>
</dbReference>
<evidence type="ECO:0000256" key="2">
    <source>
        <dbReference type="SAM" id="SignalP"/>
    </source>
</evidence>
<proteinExistence type="predicted"/>
<dbReference type="Gene3D" id="2.160.20.110">
    <property type="match status" value="1"/>
</dbReference>
<protein>
    <recommendedName>
        <fullName evidence="5">Lipoprotein</fullName>
    </recommendedName>
</protein>
<reference evidence="3" key="1">
    <citation type="journal article" date="2021" name="PeerJ">
        <title>Extensive microbial diversity within the chicken gut microbiome revealed by metagenomics and culture.</title>
        <authorList>
            <person name="Gilroy R."/>
            <person name="Ravi A."/>
            <person name="Getino M."/>
            <person name="Pursley I."/>
            <person name="Horton D.L."/>
            <person name="Alikhan N.F."/>
            <person name="Baker D."/>
            <person name="Gharbi K."/>
            <person name="Hall N."/>
            <person name="Watson M."/>
            <person name="Adriaenssens E.M."/>
            <person name="Foster-Nyarko E."/>
            <person name="Jarju S."/>
            <person name="Secka A."/>
            <person name="Antonio M."/>
            <person name="Oren A."/>
            <person name="Chaudhuri R.R."/>
            <person name="La Ragione R."/>
            <person name="Hildebrand F."/>
            <person name="Pallen M.J."/>
        </authorList>
    </citation>
    <scope>NUCLEOTIDE SEQUENCE</scope>
    <source>
        <strain evidence="3">ChiHjej9B8-13557</strain>
    </source>
</reference>
<evidence type="ECO:0000256" key="1">
    <source>
        <dbReference type="SAM" id="MobiDB-lite"/>
    </source>
</evidence>
<keyword evidence="2" id="KW-0732">Signal</keyword>